<evidence type="ECO:0000259" key="5">
    <source>
        <dbReference type="Pfam" id="PF01494"/>
    </source>
</evidence>
<dbReference type="SUPFAM" id="SSF51905">
    <property type="entry name" value="FAD/NAD(P)-binding domain"/>
    <property type="match status" value="1"/>
</dbReference>
<evidence type="ECO:0000313" key="7">
    <source>
        <dbReference type="Proteomes" id="UP000027920"/>
    </source>
</evidence>
<dbReference type="Pfam" id="PF21274">
    <property type="entry name" value="Rng_hyd_C"/>
    <property type="match status" value="1"/>
</dbReference>
<gene>
    <name evidence="6" type="ORF">A1O9_09166</name>
</gene>
<dbReference type="Proteomes" id="UP000027920">
    <property type="component" value="Unassembled WGS sequence"/>
</dbReference>
<sequence length="614" mass="67209">MSIDKEDHSTHQSHAIDQASQGETRNGHTSPLPDIETDVFIVGAGVTGLTLAALLAAAGVRAYTIAKHSGTAPSPRAHVTNQRTMEVFRDMGIEEAVRQVSTPLPLLGNGVICTSLTGLELGRYSCYGAGSHQLSDFAQASPSEMVNSPQHVLEQVLLAHAREKGAVIHFSHELIDIEQSDSGVVGTVRERHTRTQYTVRSKYTVGADGGRSLVAEKFGFGFEGQPGLMNMLTSWLEADVTEYTAYRPSCIYMMAQPGNAFWVGSGTLVAVKPYTEWLLNRQYNSETEPDTSDDAVIAYARKTLGIPNLKVKVKDTSRWQVNNVYATENCRGPIFLAGDAAHRHPPASGLGSNTCVQDAYNLAWKLALVVSSKAGNSLLESYNQERQPIAKQIVGHAIQTLYNFARVPEALGFQQGQSIEEGYKSLDDLFSDVPGAEQRRVLLREAIDLQNRRSNALGLHLGQRYTDSNAVVDAGTPFPAYRRDPVLHYEPTTHPGAYLPHAWIEVKTCRMSTIDILDQGHFGLIVGIGGDPFIAAAEAVSKELNVKLPVYKIGYRCPYDDVLGEWHAARGELGDQGALLVRPDRHIAWRTVNRPDDPREALRGALRYVLGLDS</sequence>
<dbReference type="HOGENOM" id="CLU_009665_14_0_1"/>
<dbReference type="InterPro" id="IPR036188">
    <property type="entry name" value="FAD/NAD-bd_sf"/>
</dbReference>
<keyword evidence="3" id="KW-0560">Oxidoreductase</keyword>
<comment type="caution">
    <text evidence="6">The sequence shown here is derived from an EMBL/GenBank/DDBJ whole genome shotgun (WGS) entry which is preliminary data.</text>
</comment>
<dbReference type="GO" id="GO:0016709">
    <property type="term" value="F:oxidoreductase activity, acting on paired donors, with incorporation or reduction of molecular oxygen, NAD(P)H as one donor, and incorporation of one atom of oxygen"/>
    <property type="evidence" value="ECO:0007669"/>
    <property type="project" value="UniProtKB-ARBA"/>
</dbReference>
<name>A0A072P3M6_9EURO</name>
<dbReference type="EMBL" id="AMGV01000009">
    <property type="protein sequence ID" value="KEF54724.1"/>
    <property type="molecule type" value="Genomic_DNA"/>
</dbReference>
<dbReference type="Gene3D" id="3.50.50.60">
    <property type="entry name" value="FAD/NAD(P)-binding domain"/>
    <property type="match status" value="1"/>
</dbReference>
<dbReference type="InterPro" id="IPR050641">
    <property type="entry name" value="RIFMO-like"/>
</dbReference>
<evidence type="ECO:0000256" key="3">
    <source>
        <dbReference type="ARBA" id="ARBA00023002"/>
    </source>
</evidence>
<dbReference type="PANTHER" id="PTHR43004">
    <property type="entry name" value="TRK SYSTEM POTASSIUM UPTAKE PROTEIN"/>
    <property type="match status" value="1"/>
</dbReference>
<feature type="compositionally biased region" description="Polar residues" evidence="4">
    <location>
        <begin position="12"/>
        <end position="29"/>
    </location>
</feature>
<organism evidence="6 7">
    <name type="scientific">Exophiala aquamarina CBS 119918</name>
    <dbReference type="NCBI Taxonomy" id="1182545"/>
    <lineage>
        <taxon>Eukaryota</taxon>
        <taxon>Fungi</taxon>
        <taxon>Dikarya</taxon>
        <taxon>Ascomycota</taxon>
        <taxon>Pezizomycotina</taxon>
        <taxon>Eurotiomycetes</taxon>
        <taxon>Chaetothyriomycetidae</taxon>
        <taxon>Chaetothyriales</taxon>
        <taxon>Herpotrichiellaceae</taxon>
        <taxon>Exophiala</taxon>
    </lineage>
</organism>
<dbReference type="AlphaFoldDB" id="A0A072P3M6"/>
<dbReference type="Gene3D" id="3.40.30.120">
    <property type="match status" value="1"/>
</dbReference>
<dbReference type="GO" id="GO:0071949">
    <property type="term" value="F:FAD binding"/>
    <property type="evidence" value="ECO:0007669"/>
    <property type="project" value="InterPro"/>
</dbReference>
<accession>A0A072P3M6</accession>
<evidence type="ECO:0000256" key="4">
    <source>
        <dbReference type="SAM" id="MobiDB-lite"/>
    </source>
</evidence>
<dbReference type="VEuPathDB" id="FungiDB:A1O9_09166"/>
<dbReference type="InterPro" id="IPR002938">
    <property type="entry name" value="FAD-bd"/>
</dbReference>
<dbReference type="GeneID" id="25284076"/>
<reference evidence="6 7" key="1">
    <citation type="submission" date="2013-03" db="EMBL/GenBank/DDBJ databases">
        <title>The Genome Sequence of Exophiala aquamarina CBS 119918.</title>
        <authorList>
            <consortium name="The Broad Institute Genomics Platform"/>
            <person name="Cuomo C."/>
            <person name="de Hoog S."/>
            <person name="Gorbushina A."/>
            <person name="Walker B."/>
            <person name="Young S.K."/>
            <person name="Zeng Q."/>
            <person name="Gargeya S."/>
            <person name="Fitzgerald M."/>
            <person name="Haas B."/>
            <person name="Abouelleil A."/>
            <person name="Allen A.W."/>
            <person name="Alvarado L."/>
            <person name="Arachchi H.M."/>
            <person name="Berlin A.M."/>
            <person name="Chapman S.B."/>
            <person name="Gainer-Dewar J."/>
            <person name="Goldberg J."/>
            <person name="Griggs A."/>
            <person name="Gujja S."/>
            <person name="Hansen M."/>
            <person name="Howarth C."/>
            <person name="Imamovic A."/>
            <person name="Ireland A."/>
            <person name="Larimer J."/>
            <person name="McCowan C."/>
            <person name="Murphy C."/>
            <person name="Pearson M."/>
            <person name="Poon T.W."/>
            <person name="Priest M."/>
            <person name="Roberts A."/>
            <person name="Saif S."/>
            <person name="Shea T."/>
            <person name="Sisk P."/>
            <person name="Sykes S."/>
            <person name="Wortman J."/>
            <person name="Nusbaum C."/>
            <person name="Birren B."/>
        </authorList>
    </citation>
    <scope>NUCLEOTIDE SEQUENCE [LARGE SCALE GENOMIC DNA]</scope>
    <source>
        <strain evidence="6 7">CBS 119918</strain>
    </source>
</reference>
<evidence type="ECO:0000256" key="1">
    <source>
        <dbReference type="ARBA" id="ARBA00022630"/>
    </source>
</evidence>
<dbReference type="STRING" id="1182545.A0A072P3M6"/>
<feature type="domain" description="FAD-binding" evidence="5">
    <location>
        <begin position="36"/>
        <end position="394"/>
    </location>
</feature>
<feature type="compositionally biased region" description="Basic and acidic residues" evidence="4">
    <location>
        <begin position="1"/>
        <end position="10"/>
    </location>
</feature>
<dbReference type="RefSeq" id="XP_013257314.1">
    <property type="nucleotide sequence ID" value="XM_013401860.1"/>
</dbReference>
<keyword evidence="1" id="KW-0285">Flavoprotein</keyword>
<dbReference type="Gene3D" id="3.30.9.10">
    <property type="entry name" value="D-Amino Acid Oxidase, subunit A, domain 2"/>
    <property type="match status" value="1"/>
</dbReference>
<dbReference type="OrthoDB" id="2690153at2759"/>
<dbReference type="PRINTS" id="PR00420">
    <property type="entry name" value="RNGMNOXGNASE"/>
</dbReference>
<protein>
    <recommendedName>
        <fullName evidence="5">FAD-binding domain-containing protein</fullName>
    </recommendedName>
</protein>
<dbReference type="Pfam" id="PF01494">
    <property type="entry name" value="FAD_binding_3"/>
    <property type="match status" value="1"/>
</dbReference>
<evidence type="ECO:0000313" key="6">
    <source>
        <dbReference type="EMBL" id="KEF54724.1"/>
    </source>
</evidence>
<proteinExistence type="predicted"/>
<feature type="region of interest" description="Disordered" evidence="4">
    <location>
        <begin position="1"/>
        <end position="31"/>
    </location>
</feature>
<keyword evidence="2" id="KW-0274">FAD</keyword>
<dbReference type="PANTHER" id="PTHR43004:SF8">
    <property type="entry name" value="FAD-BINDING DOMAIN-CONTAINING PROTEIN-RELATED"/>
    <property type="match status" value="1"/>
</dbReference>
<evidence type="ECO:0000256" key="2">
    <source>
        <dbReference type="ARBA" id="ARBA00022827"/>
    </source>
</evidence>
<keyword evidence="7" id="KW-1185">Reference proteome</keyword>